<dbReference type="AlphaFoldDB" id="A0A0L0JQE6"/>
<dbReference type="OrthoDB" id="3700259at2"/>
<dbReference type="InterPro" id="IPR006311">
    <property type="entry name" value="TAT_signal"/>
</dbReference>
<name>A0A0L0JQE6_9ACTN</name>
<gene>
    <name evidence="2" type="ORF">IQ63_34650</name>
</gene>
<organism evidence="2 3">
    <name type="scientific">Streptomyces acidiscabies</name>
    <dbReference type="NCBI Taxonomy" id="42234"/>
    <lineage>
        <taxon>Bacteria</taxon>
        <taxon>Bacillati</taxon>
        <taxon>Actinomycetota</taxon>
        <taxon>Actinomycetes</taxon>
        <taxon>Kitasatosporales</taxon>
        <taxon>Streptomycetaceae</taxon>
        <taxon>Streptomyces</taxon>
    </lineage>
</organism>
<protein>
    <submittedName>
        <fullName evidence="2">Uncharacterized protein</fullName>
    </submittedName>
</protein>
<evidence type="ECO:0000313" key="2">
    <source>
        <dbReference type="EMBL" id="KND27942.1"/>
    </source>
</evidence>
<accession>A0A0L0JQE6</accession>
<dbReference type="Proteomes" id="UP000037151">
    <property type="component" value="Unassembled WGS sequence"/>
</dbReference>
<dbReference type="PROSITE" id="PS51318">
    <property type="entry name" value="TAT"/>
    <property type="match status" value="1"/>
</dbReference>
<dbReference type="EMBL" id="JPPY01000193">
    <property type="protein sequence ID" value="KND27942.1"/>
    <property type="molecule type" value="Genomic_DNA"/>
</dbReference>
<feature type="signal peptide" evidence="1">
    <location>
        <begin position="1"/>
        <end position="24"/>
    </location>
</feature>
<feature type="chain" id="PRO_5005541861" evidence="1">
    <location>
        <begin position="25"/>
        <end position="217"/>
    </location>
</feature>
<dbReference type="RefSeq" id="WP_050374197.1">
    <property type="nucleotide sequence ID" value="NZ_KQ257831.1"/>
</dbReference>
<proteinExistence type="predicted"/>
<keyword evidence="1" id="KW-0732">Signal</keyword>
<evidence type="ECO:0000256" key="1">
    <source>
        <dbReference type="SAM" id="SignalP"/>
    </source>
</evidence>
<sequence>MDNTRRSVLGAVLAAPLLAQFAGAADAGAADGSLGTVSDGWAEVRWTPLGEALLGRFGATVAAVEPATMDAKGGAIRFPVPAGNGDPSLLNPAKAHGDGRLAGGVEVRTPQGTVRVTELQGFLQDGVAWGKCVVNGLDVGHRATVRPGLDKGVLQTETVPLGSPMKVKVAEVPLRPTPELLETFAATFATDEITADSVLAYVTAEGVYTPPKKQKTA</sequence>
<reference evidence="3" key="1">
    <citation type="submission" date="2014-07" db="EMBL/GenBank/DDBJ databases">
        <title>Genome sequencing of plant-pathogenic Streptomyces species.</title>
        <authorList>
            <person name="Harrison J."/>
            <person name="Sapp M."/>
            <person name="Thwaites R."/>
            <person name="Studholme D.J."/>
        </authorList>
    </citation>
    <scope>NUCLEOTIDE SEQUENCE [LARGE SCALE GENOMIC DNA]</scope>
    <source>
        <strain evidence="3">NCPPB 4445</strain>
    </source>
</reference>
<evidence type="ECO:0000313" key="3">
    <source>
        <dbReference type="Proteomes" id="UP000037151"/>
    </source>
</evidence>
<comment type="caution">
    <text evidence="2">The sequence shown here is derived from an EMBL/GenBank/DDBJ whole genome shotgun (WGS) entry which is preliminary data.</text>
</comment>